<keyword evidence="4" id="KW-0378">Hydrolase</keyword>
<keyword evidence="6" id="KW-0472">Membrane</keyword>
<comment type="similarity">
    <text evidence="1">Belongs to the peptidase S28 family.</text>
</comment>
<evidence type="ECO:0000256" key="4">
    <source>
        <dbReference type="ARBA" id="ARBA00022801"/>
    </source>
</evidence>
<dbReference type="eggNOG" id="KOG2182">
    <property type="taxonomic scope" value="Eukaryota"/>
</dbReference>
<dbReference type="Gene3D" id="3.40.50.1820">
    <property type="entry name" value="alpha/beta hydrolase"/>
    <property type="match status" value="1"/>
</dbReference>
<evidence type="ECO:0000313" key="8">
    <source>
        <dbReference type="RefSeq" id="XP_005175722.2"/>
    </source>
</evidence>
<dbReference type="RefSeq" id="XP_005175722.2">
    <property type="nucleotide sequence ID" value="XM_005175665.4"/>
</dbReference>
<keyword evidence="7" id="KW-1185">Reference proteome</keyword>
<dbReference type="Gene3D" id="1.20.120.980">
    <property type="entry name" value="Serine carboxypeptidase S28, SKS domain"/>
    <property type="match status" value="1"/>
</dbReference>
<keyword evidence="3" id="KW-0732">Signal</keyword>
<evidence type="ECO:0000313" key="7">
    <source>
        <dbReference type="Proteomes" id="UP001652621"/>
    </source>
</evidence>
<evidence type="ECO:0000256" key="3">
    <source>
        <dbReference type="ARBA" id="ARBA00022729"/>
    </source>
</evidence>
<evidence type="ECO:0000256" key="5">
    <source>
        <dbReference type="ARBA" id="ARBA00023180"/>
    </source>
</evidence>
<keyword evidence="2 8" id="KW-0645">Protease</keyword>
<protein>
    <submittedName>
        <fullName evidence="8">Serine protease K12H4.7</fullName>
    </submittedName>
</protein>
<sequence length="513" mass="57607">MKSQNLIDSLLDDSCKIKKSGQFCTERSILELFAIMKLTLVVVGLLAAATLVKAVEDVKDVPAFVRTLENLYRGPPVDSHIESRAVQTEWITQKLDHFDEAEERTWQMRYMFNDEYFEEGGPMIFYLGGEWEIKAGSISSGILVDIAKEHKGMLFYTEHRFYGQSKPTANILPENLKYLHVKQALADLAHFIEHKRETVPALANAKVIMAGGSYSATMVVWFKKLYPHLLTGGWASSAPILAKVDFFEYKEVVGKALRELGSEQCYQRVENGVAELQAMITGKRSAEVKAMLKLCNSFDHHNDLDLWSLFGSISNIFSGIVQYQSEGDVPYYCDYLMSFDDDLTAISNFFLWSVGVTSGCADVSYKSTLAYYLDSTYANGASRPWYYQTCNEYGWYQSSGSPNQPFGSKFPVTLYTTLCADIFGQKYSNEHIHELVAQTNEDFGGLNPEVENVYMTHGALDPWSAMGHGEEEGASVIPRASHCADFGSISSGDSAEMRASKEKLLELVREWLK</sequence>
<dbReference type="InterPro" id="IPR008758">
    <property type="entry name" value="Peptidase_S28"/>
</dbReference>
<evidence type="ECO:0000256" key="1">
    <source>
        <dbReference type="ARBA" id="ARBA00011079"/>
    </source>
</evidence>
<keyword evidence="6" id="KW-1133">Transmembrane helix</keyword>
<organism evidence="7 8">
    <name type="scientific">Musca domestica</name>
    <name type="common">House fly</name>
    <dbReference type="NCBI Taxonomy" id="7370"/>
    <lineage>
        <taxon>Eukaryota</taxon>
        <taxon>Metazoa</taxon>
        <taxon>Ecdysozoa</taxon>
        <taxon>Arthropoda</taxon>
        <taxon>Hexapoda</taxon>
        <taxon>Insecta</taxon>
        <taxon>Pterygota</taxon>
        <taxon>Neoptera</taxon>
        <taxon>Endopterygota</taxon>
        <taxon>Diptera</taxon>
        <taxon>Brachycera</taxon>
        <taxon>Muscomorpha</taxon>
        <taxon>Muscoidea</taxon>
        <taxon>Muscidae</taxon>
        <taxon>Musca</taxon>
    </lineage>
</organism>
<dbReference type="PANTHER" id="PTHR11010:SF5">
    <property type="entry name" value="RE36938P-RELATED"/>
    <property type="match status" value="1"/>
</dbReference>
<dbReference type="InterPro" id="IPR029058">
    <property type="entry name" value="AB_hydrolase_fold"/>
</dbReference>
<accession>A0A9J7CII6</accession>
<dbReference type="OrthoDB" id="1735038at2759"/>
<dbReference type="VEuPathDB" id="VectorBase:MDOA015313"/>
<evidence type="ECO:0000256" key="2">
    <source>
        <dbReference type="ARBA" id="ARBA00022670"/>
    </source>
</evidence>
<evidence type="ECO:0000256" key="6">
    <source>
        <dbReference type="SAM" id="Phobius"/>
    </source>
</evidence>
<feature type="transmembrane region" description="Helical" evidence="6">
    <location>
        <begin position="29"/>
        <end position="52"/>
    </location>
</feature>
<dbReference type="Pfam" id="PF05577">
    <property type="entry name" value="Peptidase_S28"/>
    <property type="match status" value="1"/>
</dbReference>
<reference evidence="8" key="1">
    <citation type="submission" date="2025-08" db="UniProtKB">
        <authorList>
            <consortium name="RefSeq"/>
        </authorList>
    </citation>
    <scope>IDENTIFICATION</scope>
    <source>
        <strain evidence="8">Aabys</strain>
        <tissue evidence="8">Whole body</tissue>
    </source>
</reference>
<dbReference type="GO" id="GO:0006508">
    <property type="term" value="P:proteolysis"/>
    <property type="evidence" value="ECO:0007669"/>
    <property type="project" value="UniProtKB-KW"/>
</dbReference>
<dbReference type="VEuPathDB" id="VectorBase:MDOMA2_004124"/>
<proteinExistence type="inferred from homology"/>
<name>A0A9J7CII6_MUSDO</name>
<gene>
    <name evidence="8" type="primary">LOC101891438</name>
</gene>
<dbReference type="PANTHER" id="PTHR11010">
    <property type="entry name" value="PROTEASE S28 PRO-X CARBOXYPEPTIDASE-RELATED"/>
    <property type="match status" value="1"/>
</dbReference>
<dbReference type="InterPro" id="IPR042269">
    <property type="entry name" value="Ser_carbopepase_S28_SKS"/>
</dbReference>
<keyword evidence="5" id="KW-0325">Glycoprotein</keyword>
<dbReference type="Proteomes" id="UP001652621">
    <property type="component" value="Unplaced"/>
</dbReference>
<dbReference type="SUPFAM" id="SSF53474">
    <property type="entry name" value="alpha/beta-Hydrolases"/>
    <property type="match status" value="1"/>
</dbReference>
<keyword evidence="6" id="KW-0812">Transmembrane</keyword>
<dbReference type="GO" id="GO:0008233">
    <property type="term" value="F:peptidase activity"/>
    <property type="evidence" value="ECO:0007669"/>
    <property type="project" value="UniProtKB-KW"/>
</dbReference>
<dbReference type="GeneID" id="101891438"/>